<dbReference type="AlphaFoldDB" id="A0A3S5C5V2"/>
<protein>
    <submittedName>
        <fullName evidence="1">Uncharacterized protein</fullName>
    </submittedName>
</protein>
<accession>A0A3S5C5V2</accession>
<dbReference type="Proteomes" id="UP000784294">
    <property type="component" value="Unassembled WGS sequence"/>
</dbReference>
<proteinExistence type="predicted"/>
<dbReference type="EMBL" id="CAAALY010254664">
    <property type="protein sequence ID" value="VEL37335.1"/>
    <property type="molecule type" value="Genomic_DNA"/>
</dbReference>
<comment type="caution">
    <text evidence="1">The sequence shown here is derived from an EMBL/GenBank/DDBJ whole genome shotgun (WGS) entry which is preliminary data.</text>
</comment>
<sequence length="76" mass="8296">MIEARCWAASCSTLATRRGPLGHRVDLTPVYQLDIPASLCSSVSGLTDPACRQHSAYRTRNRGLRLPVQLGRAETS</sequence>
<organism evidence="1 2">
    <name type="scientific">Protopolystoma xenopodis</name>
    <dbReference type="NCBI Taxonomy" id="117903"/>
    <lineage>
        <taxon>Eukaryota</taxon>
        <taxon>Metazoa</taxon>
        <taxon>Spiralia</taxon>
        <taxon>Lophotrochozoa</taxon>
        <taxon>Platyhelminthes</taxon>
        <taxon>Monogenea</taxon>
        <taxon>Polyopisthocotylea</taxon>
        <taxon>Polystomatidea</taxon>
        <taxon>Polystomatidae</taxon>
        <taxon>Protopolystoma</taxon>
    </lineage>
</organism>
<gene>
    <name evidence="1" type="ORF">PXEA_LOCUS30775</name>
</gene>
<evidence type="ECO:0000313" key="2">
    <source>
        <dbReference type="Proteomes" id="UP000784294"/>
    </source>
</evidence>
<keyword evidence="2" id="KW-1185">Reference proteome</keyword>
<evidence type="ECO:0000313" key="1">
    <source>
        <dbReference type="EMBL" id="VEL37335.1"/>
    </source>
</evidence>
<name>A0A3S5C5V2_9PLAT</name>
<reference evidence="1" key="1">
    <citation type="submission" date="2018-11" db="EMBL/GenBank/DDBJ databases">
        <authorList>
            <consortium name="Pathogen Informatics"/>
        </authorList>
    </citation>
    <scope>NUCLEOTIDE SEQUENCE</scope>
</reference>